<accession>A0AAE5W7I0</accession>
<dbReference type="GO" id="GO:0006355">
    <property type="term" value="P:regulation of DNA-templated transcription"/>
    <property type="evidence" value="ECO:0007669"/>
    <property type="project" value="InterPro"/>
</dbReference>
<evidence type="ECO:0000313" key="12">
    <source>
        <dbReference type="Proteomes" id="UP000242704"/>
    </source>
</evidence>
<protein>
    <submittedName>
        <fullName evidence="7">Crp/Fnr family transcriptional regulator</fullName>
    </submittedName>
</protein>
<evidence type="ECO:0000313" key="8">
    <source>
        <dbReference type="EMBL" id="PTG27297.1"/>
    </source>
</evidence>
<evidence type="ECO:0000256" key="1">
    <source>
        <dbReference type="ARBA" id="ARBA00023015"/>
    </source>
</evidence>
<keyword evidence="2" id="KW-0238">DNA-binding</keyword>
<dbReference type="SUPFAM" id="SSF46785">
    <property type="entry name" value="Winged helix' DNA-binding domain"/>
    <property type="match status" value="1"/>
</dbReference>
<dbReference type="Pfam" id="PF13545">
    <property type="entry name" value="HTH_Crp_2"/>
    <property type="match status" value="1"/>
</dbReference>
<name>A0AAE5W7I0_STACR</name>
<dbReference type="EMBL" id="PZBZ01000038">
    <property type="protein sequence ID" value="PTG13288.1"/>
    <property type="molecule type" value="Genomic_DNA"/>
</dbReference>
<reference evidence="10 11" key="1">
    <citation type="journal article" date="2016" name="Front. Microbiol.">
        <title>Comprehensive Phylogenetic Analysis of Bovine Non-aureus Staphylococci Species Based on Whole-Genome Sequencing.</title>
        <authorList>
            <person name="Naushad S."/>
            <person name="Barkema H.W."/>
            <person name="Luby C."/>
            <person name="Condas L.A."/>
            <person name="Nobrega D.B."/>
            <person name="Carson D.A."/>
            <person name="De Buck J."/>
        </authorList>
    </citation>
    <scope>NUCLEOTIDE SEQUENCE [LARGE SCALE GENOMIC DNA]</scope>
    <source>
        <strain evidence="8 11">SNUC 105</strain>
        <strain evidence="9 10">SNUC 1363</strain>
        <strain evidence="7 12">SNUC 505</strain>
    </source>
</reference>
<dbReference type="InterPro" id="IPR036388">
    <property type="entry name" value="WH-like_DNA-bd_sf"/>
</dbReference>
<evidence type="ECO:0000313" key="10">
    <source>
        <dbReference type="Proteomes" id="UP000242008"/>
    </source>
</evidence>
<reference evidence="7" key="2">
    <citation type="submission" date="2018-03" db="EMBL/GenBank/DDBJ databases">
        <authorList>
            <person name="Naushad S."/>
        </authorList>
    </citation>
    <scope>NUCLEOTIDE SEQUENCE</scope>
    <source>
        <strain evidence="8">SNUC 105</strain>
        <strain evidence="9">SNUC 1363</strain>
        <strain evidence="7">SNUC 505</strain>
    </source>
</reference>
<gene>
    <name evidence="8" type="ORF">BU638_06455</name>
    <name evidence="7" type="ORF">BU653_07785</name>
    <name evidence="9" type="ORF">BU676_09945</name>
    <name evidence="6" type="ORF">RCF65_06605</name>
</gene>
<keyword evidence="4" id="KW-0804">Transcription</keyword>
<dbReference type="Gene3D" id="2.60.120.10">
    <property type="entry name" value="Jelly Rolls"/>
    <property type="match status" value="1"/>
</dbReference>
<evidence type="ECO:0000313" key="6">
    <source>
        <dbReference type="EMBL" id="MDQ7175657.1"/>
    </source>
</evidence>
<keyword evidence="10" id="KW-1185">Reference proteome</keyword>
<evidence type="ECO:0000256" key="4">
    <source>
        <dbReference type="ARBA" id="ARBA00023163"/>
    </source>
</evidence>
<reference evidence="6 13" key="3">
    <citation type="submission" date="2023-08" db="EMBL/GenBank/DDBJ databases">
        <title>Whole genome sequencing of Staphylococcus chromogenes NNSch 2386.</title>
        <authorList>
            <person name="Kropotov V.S."/>
            <person name="Boriskina E.V."/>
            <person name="Gordinskaya N.A."/>
            <person name="Shkurkina I.S."/>
            <person name="Kryazhev D.V."/>
            <person name="Alekseeva A.E."/>
            <person name="Makhova M.A."/>
        </authorList>
    </citation>
    <scope>NUCLEOTIDE SEQUENCE [LARGE SCALE GENOMIC DNA]</scope>
    <source>
        <strain evidence="6 13">NNSch 2386</strain>
    </source>
</reference>
<evidence type="ECO:0000313" key="13">
    <source>
        <dbReference type="Proteomes" id="UP001240157"/>
    </source>
</evidence>
<proteinExistence type="predicted"/>
<keyword evidence="1" id="KW-0805">Transcription regulation</keyword>
<dbReference type="RefSeq" id="WP_051605016.1">
    <property type="nucleotide sequence ID" value="NZ_CP031274.1"/>
</dbReference>
<evidence type="ECO:0000259" key="5">
    <source>
        <dbReference type="PROSITE" id="PS51063"/>
    </source>
</evidence>
<comment type="caution">
    <text evidence="7">The sequence shown here is derived from an EMBL/GenBank/DDBJ whole genome shotgun (WGS) entry which is preliminary data.</text>
</comment>
<dbReference type="InterPro" id="IPR014710">
    <property type="entry name" value="RmlC-like_jellyroll"/>
</dbReference>
<sequence length="234" mass="27110">MNTHYKTHDAKALNVAIQTFAHYIHASPTQLQIFAEDFVLRHFDKNQVVYYDTTEMTHLKFLVNGIVLREAFMENGAHYKWLNKAQHCFPLSQALRIPSVDETCTALTECDILSIPLYLIEKISKHDTEVLSRLYALLVKSKDQHIQHNMILNCKNAREKVIHLIQLLCKYVGQNTEAYYEISSAITIQLLADLIGMSRETVSHIMHHLILENFIFKDKNAWIVSKQLFQTLPS</sequence>
<organism evidence="7 12">
    <name type="scientific">Staphylococcus chromogenes</name>
    <name type="common">Staphylococcus hyicus subsp. chromogenes</name>
    <dbReference type="NCBI Taxonomy" id="46126"/>
    <lineage>
        <taxon>Bacteria</taxon>
        <taxon>Bacillati</taxon>
        <taxon>Bacillota</taxon>
        <taxon>Bacilli</taxon>
        <taxon>Bacillales</taxon>
        <taxon>Staphylococcaceae</taxon>
        <taxon>Staphylococcus</taxon>
    </lineage>
</organism>
<evidence type="ECO:0000256" key="3">
    <source>
        <dbReference type="ARBA" id="ARBA00023159"/>
    </source>
</evidence>
<dbReference type="InterPro" id="IPR012318">
    <property type="entry name" value="HTH_CRP"/>
</dbReference>
<dbReference type="GO" id="GO:0003677">
    <property type="term" value="F:DNA binding"/>
    <property type="evidence" value="ECO:0007669"/>
    <property type="project" value="UniProtKB-KW"/>
</dbReference>
<dbReference type="InterPro" id="IPR018490">
    <property type="entry name" value="cNMP-bd_dom_sf"/>
</dbReference>
<dbReference type="EMBL" id="JAVGJF010000034">
    <property type="protein sequence ID" value="MDQ7175657.1"/>
    <property type="molecule type" value="Genomic_DNA"/>
</dbReference>
<dbReference type="PROSITE" id="PS51063">
    <property type="entry name" value="HTH_CRP_2"/>
    <property type="match status" value="1"/>
</dbReference>
<evidence type="ECO:0000313" key="9">
    <source>
        <dbReference type="EMBL" id="PTG68627.1"/>
    </source>
</evidence>
<dbReference type="SUPFAM" id="SSF51206">
    <property type="entry name" value="cAMP-binding domain-like"/>
    <property type="match status" value="1"/>
</dbReference>
<dbReference type="InterPro" id="IPR036390">
    <property type="entry name" value="WH_DNA-bd_sf"/>
</dbReference>
<dbReference type="Proteomes" id="UP000242144">
    <property type="component" value="Unassembled WGS sequence"/>
</dbReference>
<evidence type="ECO:0000313" key="7">
    <source>
        <dbReference type="EMBL" id="PTG13288.1"/>
    </source>
</evidence>
<dbReference type="Gene3D" id="1.10.10.10">
    <property type="entry name" value="Winged helix-like DNA-binding domain superfamily/Winged helix DNA-binding domain"/>
    <property type="match status" value="1"/>
</dbReference>
<evidence type="ECO:0000313" key="11">
    <source>
        <dbReference type="Proteomes" id="UP000242144"/>
    </source>
</evidence>
<dbReference type="AlphaFoldDB" id="A0AAE5W7I0"/>
<evidence type="ECO:0000256" key="2">
    <source>
        <dbReference type="ARBA" id="ARBA00023125"/>
    </source>
</evidence>
<dbReference type="EMBL" id="PZAO01000027">
    <property type="protein sequence ID" value="PTG68627.1"/>
    <property type="molecule type" value="Genomic_DNA"/>
</dbReference>
<dbReference type="EMBL" id="PZCM01000006">
    <property type="protein sequence ID" value="PTG27297.1"/>
    <property type="molecule type" value="Genomic_DNA"/>
</dbReference>
<feature type="domain" description="HTH crp-type" evidence="5">
    <location>
        <begin position="155"/>
        <end position="228"/>
    </location>
</feature>
<dbReference type="Proteomes" id="UP000242008">
    <property type="component" value="Unassembled WGS sequence"/>
</dbReference>
<dbReference type="Proteomes" id="UP000242704">
    <property type="component" value="Unassembled WGS sequence"/>
</dbReference>
<dbReference type="GeneID" id="93654530"/>
<dbReference type="Proteomes" id="UP001240157">
    <property type="component" value="Unassembled WGS sequence"/>
</dbReference>
<keyword evidence="3" id="KW-0010">Activator</keyword>